<organism evidence="1 2">
    <name type="scientific">Azospira oryzae</name>
    <dbReference type="NCBI Taxonomy" id="146939"/>
    <lineage>
        <taxon>Bacteria</taxon>
        <taxon>Pseudomonadati</taxon>
        <taxon>Pseudomonadota</taxon>
        <taxon>Betaproteobacteria</taxon>
        <taxon>Rhodocyclales</taxon>
        <taxon>Rhodocyclaceae</taxon>
        <taxon>Azospira</taxon>
    </lineage>
</organism>
<proteinExistence type="predicted"/>
<accession>A0ABY0IN01</accession>
<evidence type="ECO:0000313" key="1">
    <source>
        <dbReference type="EMBL" id="RZT76596.1"/>
    </source>
</evidence>
<keyword evidence="2" id="KW-1185">Reference proteome</keyword>
<protein>
    <submittedName>
        <fullName evidence="1">Uncharacterized protein</fullName>
    </submittedName>
</protein>
<gene>
    <name evidence="1" type="ORF">EV678_2475</name>
</gene>
<sequence>MAILSFNGRVNIAVRIVTEQYPAAKLYEADGIASKGPTTDPAQIDQLRVVFQNSNNTTVIIKSTGYGEFGAPVLIPEPWLEDVVIQWPVPMDLPEANKLKEQAGFTQAYGAVTLRNPLGPKLGNPYFIFGGNPSQPYVFVDVVTGQVHQGR</sequence>
<name>A0ABY0IN01_9RHOO</name>
<evidence type="ECO:0000313" key="2">
    <source>
        <dbReference type="Proteomes" id="UP000292136"/>
    </source>
</evidence>
<dbReference type="RefSeq" id="WP_014235765.1">
    <property type="nucleotide sequence ID" value="NZ_SHKM01000002.1"/>
</dbReference>
<dbReference type="EMBL" id="SHKM01000002">
    <property type="protein sequence ID" value="RZT76596.1"/>
    <property type="molecule type" value="Genomic_DNA"/>
</dbReference>
<reference evidence="1 2" key="1">
    <citation type="submission" date="2019-02" db="EMBL/GenBank/DDBJ databases">
        <title>Genomic Encyclopedia of Type Strains, Phase IV (KMG-IV): sequencing the most valuable type-strain genomes for metagenomic binning, comparative biology and taxonomic classification.</title>
        <authorList>
            <person name="Goeker M."/>
        </authorList>
    </citation>
    <scope>NUCLEOTIDE SEQUENCE [LARGE SCALE GENOMIC DNA]</scope>
    <source>
        <strain evidence="1 2">DSM 21223</strain>
    </source>
</reference>
<dbReference type="Proteomes" id="UP000292136">
    <property type="component" value="Unassembled WGS sequence"/>
</dbReference>
<comment type="caution">
    <text evidence="1">The sequence shown here is derived from an EMBL/GenBank/DDBJ whole genome shotgun (WGS) entry which is preliminary data.</text>
</comment>